<feature type="transmembrane region" description="Helical" evidence="6">
    <location>
        <begin position="192"/>
        <end position="211"/>
    </location>
</feature>
<proteinExistence type="inferred from homology"/>
<feature type="transmembrane region" description="Helical" evidence="6">
    <location>
        <begin position="165"/>
        <end position="186"/>
    </location>
</feature>
<dbReference type="PANTHER" id="PTHR11266">
    <property type="entry name" value="PEROXISOMAL MEMBRANE PROTEIN 2, PXMP2 MPV17"/>
    <property type="match status" value="1"/>
</dbReference>
<accession>A0ABR1L0P4</accession>
<evidence type="ECO:0000256" key="3">
    <source>
        <dbReference type="ARBA" id="ARBA00022692"/>
    </source>
</evidence>
<evidence type="ECO:0000313" key="7">
    <source>
        <dbReference type="EMBL" id="KAK7523782.1"/>
    </source>
</evidence>
<evidence type="ECO:0000256" key="2">
    <source>
        <dbReference type="ARBA" id="ARBA00006824"/>
    </source>
</evidence>
<comment type="subcellular location">
    <subcellularLocation>
        <location evidence="1">Membrane</location>
        <topology evidence="1">Multi-pass membrane protein</topology>
    </subcellularLocation>
</comment>
<keyword evidence="3 6" id="KW-0812">Transmembrane</keyword>
<dbReference type="Pfam" id="PF04117">
    <property type="entry name" value="Mpv17_PMP22"/>
    <property type="match status" value="1"/>
</dbReference>
<dbReference type="InterPro" id="IPR007248">
    <property type="entry name" value="Mpv17_PMP22"/>
</dbReference>
<evidence type="ECO:0000256" key="4">
    <source>
        <dbReference type="ARBA" id="ARBA00022989"/>
    </source>
</evidence>
<reference evidence="7 8" key="1">
    <citation type="submission" date="2024-04" db="EMBL/GenBank/DDBJ databases">
        <title>Phyllosticta paracitricarpa is synonymous to the EU quarantine fungus P. citricarpa based on phylogenomic analyses.</title>
        <authorList>
            <consortium name="Lawrence Berkeley National Laboratory"/>
            <person name="Van Ingen-Buijs V.A."/>
            <person name="Van Westerhoven A.C."/>
            <person name="Haridas S."/>
            <person name="Skiadas P."/>
            <person name="Martin F."/>
            <person name="Groenewald J.Z."/>
            <person name="Crous P.W."/>
            <person name="Seidl M.F."/>
        </authorList>
    </citation>
    <scope>NUCLEOTIDE SEQUENCE [LARGE SCALE GENOMIC DNA]</scope>
    <source>
        <strain evidence="7 8">CBS 123371</strain>
    </source>
</reference>
<evidence type="ECO:0000256" key="6">
    <source>
        <dbReference type="RuleBase" id="RU363053"/>
    </source>
</evidence>
<organism evidence="7 8">
    <name type="scientific">Phyllosticta citriasiana</name>
    <dbReference type="NCBI Taxonomy" id="595635"/>
    <lineage>
        <taxon>Eukaryota</taxon>
        <taxon>Fungi</taxon>
        <taxon>Dikarya</taxon>
        <taxon>Ascomycota</taxon>
        <taxon>Pezizomycotina</taxon>
        <taxon>Dothideomycetes</taxon>
        <taxon>Dothideomycetes incertae sedis</taxon>
        <taxon>Botryosphaeriales</taxon>
        <taxon>Phyllostictaceae</taxon>
        <taxon>Phyllosticta</taxon>
    </lineage>
</organism>
<evidence type="ECO:0000256" key="1">
    <source>
        <dbReference type="ARBA" id="ARBA00004141"/>
    </source>
</evidence>
<keyword evidence="5 6" id="KW-0472">Membrane</keyword>
<gene>
    <name evidence="7" type="ORF">IWZ03DRAFT_10670</name>
</gene>
<sequence>MPSPIVNATLQAALLSSISNILAQIIDAYKGNRPFAFNIVEFLRFVVLTFITAPPNYHWQGFLERTFPAYAPSGGKPQYHELADRDVEAVAESKTSVDDGSYVYAASEDKDHKPKLNWKNTMTKWFIDCITMGAIMNTVAFLVLMGIMKGQSSAQIGNNIRSETIPIIVAGYKVWPFASIINFTLIPVERRIVFLSAIGLCWGVYMSLVAARV</sequence>
<evidence type="ECO:0000256" key="5">
    <source>
        <dbReference type="ARBA" id="ARBA00023136"/>
    </source>
</evidence>
<comment type="caution">
    <text evidence="7">The sequence shown here is derived from an EMBL/GenBank/DDBJ whole genome shotgun (WGS) entry which is preliminary data.</text>
</comment>
<keyword evidence="8" id="KW-1185">Reference proteome</keyword>
<comment type="similarity">
    <text evidence="2 6">Belongs to the peroxisomal membrane protein PXMP2/4 family.</text>
</comment>
<evidence type="ECO:0000313" key="8">
    <source>
        <dbReference type="Proteomes" id="UP001363622"/>
    </source>
</evidence>
<protein>
    <submittedName>
        <fullName evidence="7">Uncharacterized protein</fullName>
    </submittedName>
</protein>
<name>A0ABR1L0P4_9PEZI</name>
<dbReference type="Proteomes" id="UP001363622">
    <property type="component" value="Unassembled WGS sequence"/>
</dbReference>
<dbReference type="PANTHER" id="PTHR11266:SF80">
    <property type="entry name" value="PEROXISOMAL MEMBRANE PROTEIN 2"/>
    <property type="match status" value="1"/>
</dbReference>
<keyword evidence="4 6" id="KW-1133">Transmembrane helix</keyword>
<feature type="transmembrane region" description="Helical" evidence="6">
    <location>
        <begin position="125"/>
        <end position="144"/>
    </location>
</feature>
<dbReference type="EMBL" id="JBBPHU010000001">
    <property type="protein sequence ID" value="KAK7523782.1"/>
    <property type="molecule type" value="Genomic_DNA"/>
</dbReference>